<gene>
    <name evidence="17" type="ORF">OSB04_020811</name>
</gene>
<dbReference type="GO" id="GO:0046872">
    <property type="term" value="F:metal ion binding"/>
    <property type="evidence" value="ECO:0007669"/>
    <property type="project" value="UniProtKB-UniRule"/>
</dbReference>
<comment type="caution">
    <text evidence="17">The sequence shown here is derived from an EMBL/GenBank/DDBJ whole genome shotgun (WGS) entry which is preliminary data.</text>
</comment>
<dbReference type="GO" id="GO:0005886">
    <property type="term" value="C:plasma membrane"/>
    <property type="evidence" value="ECO:0007669"/>
    <property type="project" value="UniProtKB-ARBA"/>
</dbReference>
<evidence type="ECO:0000256" key="1">
    <source>
        <dbReference type="ARBA" id="ARBA00004123"/>
    </source>
</evidence>
<dbReference type="SUPFAM" id="SSF56300">
    <property type="entry name" value="Metallo-dependent phosphatases"/>
    <property type="match status" value="1"/>
</dbReference>
<evidence type="ECO:0000256" key="11">
    <source>
        <dbReference type="ARBA" id="ARBA00048336"/>
    </source>
</evidence>
<evidence type="ECO:0000256" key="6">
    <source>
        <dbReference type="ARBA" id="ARBA00022801"/>
    </source>
</evidence>
<accession>A0AA38T0N6</accession>
<dbReference type="Pfam" id="PF24681">
    <property type="entry name" value="Kelch_KLHDC2_KLHL20_DRC7"/>
    <property type="match status" value="1"/>
</dbReference>
<evidence type="ECO:0000256" key="3">
    <source>
        <dbReference type="ARBA" id="ARBA00022441"/>
    </source>
</evidence>
<dbReference type="InterPro" id="IPR004843">
    <property type="entry name" value="Calcineurin-like_PHP"/>
</dbReference>
<dbReference type="EC" id="3.1.3.16" evidence="13 14"/>
<dbReference type="PRINTS" id="PR00114">
    <property type="entry name" value="STPHPHTASE"/>
</dbReference>
<dbReference type="AlphaFoldDB" id="A0AA38T0N6"/>
<comment type="similarity">
    <text evidence="2 13">Belongs to the PPP phosphatase family. BSU subfamily.</text>
</comment>
<dbReference type="InterPro" id="IPR012391">
    <property type="entry name" value="Ser/Thr_prot_Pase_BSU1"/>
</dbReference>
<keyword evidence="6 13" id="KW-0378">Hydrolase</keyword>
<dbReference type="GO" id="GO:0004722">
    <property type="term" value="F:protein serine/threonine phosphatase activity"/>
    <property type="evidence" value="ECO:0007669"/>
    <property type="project" value="UniProtKB-UniRule"/>
</dbReference>
<keyword evidence="18" id="KW-1185">Reference proteome</keyword>
<reference evidence="17" key="1">
    <citation type="submission" date="2023-03" db="EMBL/GenBank/DDBJ databases">
        <title>Chromosome-scale reference genome and RAD-based genetic map of yellow starthistle (Centaurea solstitialis) reveal putative structural variation and QTLs associated with invader traits.</title>
        <authorList>
            <person name="Reatini B."/>
            <person name="Cang F.A."/>
            <person name="Jiang Q."/>
            <person name="Mckibben M.T.W."/>
            <person name="Barker M.S."/>
            <person name="Rieseberg L.H."/>
            <person name="Dlugosch K.M."/>
        </authorList>
    </citation>
    <scope>NUCLEOTIDE SEQUENCE</scope>
    <source>
        <strain evidence="17">CAN-66</strain>
        <tissue evidence="17">Leaf</tissue>
    </source>
</reference>
<dbReference type="EMBL" id="JARYMX010000005">
    <property type="protein sequence ID" value="KAJ9548268.1"/>
    <property type="molecule type" value="Genomic_DNA"/>
</dbReference>
<comment type="cofactor">
    <cofactor evidence="13">
        <name>Mn(2+)</name>
        <dbReference type="ChEBI" id="CHEBI:29035"/>
    </cofactor>
    <text evidence="13">Binds 2 manganese ions per subunit.</text>
</comment>
<feature type="region of interest" description="Disordered" evidence="15">
    <location>
        <begin position="361"/>
        <end position="404"/>
    </location>
</feature>
<dbReference type="PANTHER" id="PTHR46422:SF21">
    <property type="entry name" value="SERINE_THREONINE-PROTEIN PHOSPHATASE"/>
    <property type="match status" value="1"/>
</dbReference>
<evidence type="ECO:0000256" key="4">
    <source>
        <dbReference type="ARBA" id="ARBA00022723"/>
    </source>
</evidence>
<evidence type="ECO:0000256" key="9">
    <source>
        <dbReference type="ARBA" id="ARBA00023242"/>
    </source>
</evidence>
<comment type="function">
    <text evidence="12">Phosphatase involved in elongation process, probably by acting as a regulator of brassinolide signaling.</text>
</comment>
<evidence type="ECO:0000313" key="18">
    <source>
        <dbReference type="Proteomes" id="UP001172457"/>
    </source>
</evidence>
<keyword evidence="7 13" id="KW-0904">Protein phosphatase</keyword>
<feature type="region of interest" description="Disordered" evidence="15">
    <location>
        <begin position="790"/>
        <end position="839"/>
    </location>
</feature>
<evidence type="ECO:0000259" key="16">
    <source>
        <dbReference type="PROSITE" id="PS00125"/>
    </source>
</evidence>
<feature type="domain" description="Serine/threonine specific protein phosphatases" evidence="16">
    <location>
        <begin position="605"/>
        <end position="610"/>
    </location>
</feature>
<dbReference type="FunFam" id="2.120.10.80:FF:000042">
    <property type="entry name" value="Serine/threonine-protein phosphatase"/>
    <property type="match status" value="1"/>
</dbReference>
<evidence type="ECO:0000256" key="8">
    <source>
        <dbReference type="ARBA" id="ARBA00023211"/>
    </source>
</evidence>
<evidence type="ECO:0000256" key="5">
    <source>
        <dbReference type="ARBA" id="ARBA00022737"/>
    </source>
</evidence>
<dbReference type="Gene3D" id="3.60.21.10">
    <property type="match status" value="1"/>
</dbReference>
<evidence type="ECO:0000256" key="14">
    <source>
        <dbReference type="RuleBase" id="RU004273"/>
    </source>
</evidence>
<dbReference type="SUPFAM" id="SSF117281">
    <property type="entry name" value="Kelch motif"/>
    <property type="match status" value="2"/>
</dbReference>
<dbReference type="SMART" id="SM00156">
    <property type="entry name" value="PP2Ac"/>
    <property type="match status" value="1"/>
</dbReference>
<comment type="catalytic activity">
    <reaction evidence="11 13 14">
        <text>O-phospho-L-threonyl-[protein] + H2O = L-threonyl-[protein] + phosphate</text>
        <dbReference type="Rhea" id="RHEA:47004"/>
        <dbReference type="Rhea" id="RHEA-COMP:11060"/>
        <dbReference type="Rhea" id="RHEA-COMP:11605"/>
        <dbReference type="ChEBI" id="CHEBI:15377"/>
        <dbReference type="ChEBI" id="CHEBI:30013"/>
        <dbReference type="ChEBI" id="CHEBI:43474"/>
        <dbReference type="ChEBI" id="CHEBI:61977"/>
        <dbReference type="EC" id="3.1.3.16"/>
    </reaction>
</comment>
<evidence type="ECO:0000256" key="2">
    <source>
        <dbReference type="ARBA" id="ARBA00005671"/>
    </source>
</evidence>
<dbReference type="Gene3D" id="2.120.10.80">
    <property type="entry name" value="Kelch-type beta propeller"/>
    <property type="match status" value="2"/>
</dbReference>
<evidence type="ECO:0000256" key="12">
    <source>
        <dbReference type="ARBA" id="ARBA00059628"/>
    </source>
</evidence>
<keyword evidence="5" id="KW-0677">Repeat</keyword>
<dbReference type="GO" id="GO:0005634">
    <property type="term" value="C:nucleus"/>
    <property type="evidence" value="ECO:0007669"/>
    <property type="project" value="UniProtKB-SubCell"/>
</dbReference>
<dbReference type="PIRSF" id="PIRSF036363">
    <property type="entry name" value="PPP_BSU1"/>
    <property type="match status" value="1"/>
</dbReference>
<comment type="catalytic activity">
    <reaction evidence="10">
        <text>O-phospho-L-seryl-[protein] + H2O = L-seryl-[protein] + phosphate</text>
        <dbReference type="Rhea" id="RHEA:20629"/>
        <dbReference type="Rhea" id="RHEA-COMP:9863"/>
        <dbReference type="Rhea" id="RHEA-COMP:11604"/>
        <dbReference type="ChEBI" id="CHEBI:15377"/>
        <dbReference type="ChEBI" id="CHEBI:29999"/>
        <dbReference type="ChEBI" id="CHEBI:43474"/>
        <dbReference type="ChEBI" id="CHEBI:83421"/>
        <dbReference type="EC" id="3.1.3.16"/>
    </reaction>
</comment>
<evidence type="ECO:0000256" key="10">
    <source>
        <dbReference type="ARBA" id="ARBA00047761"/>
    </source>
</evidence>
<dbReference type="InterPro" id="IPR029052">
    <property type="entry name" value="Metallo-depent_PP-like"/>
</dbReference>
<proteinExistence type="inferred from homology"/>
<keyword evidence="8 13" id="KW-0464">Manganese</keyword>
<dbReference type="InterPro" id="IPR015915">
    <property type="entry name" value="Kelch-typ_b-propeller"/>
</dbReference>
<dbReference type="PANTHER" id="PTHR46422">
    <property type="entry name" value="SERINE/THREONINE-PROTEIN PHOSPHATASE BSL3"/>
    <property type="match status" value="1"/>
</dbReference>
<evidence type="ECO:0000256" key="13">
    <source>
        <dbReference type="PIRNR" id="PIRNR036363"/>
    </source>
</evidence>
<comment type="subcellular location">
    <subcellularLocation>
        <location evidence="1 13">Nucleus</location>
    </subcellularLocation>
</comment>
<dbReference type="InterPro" id="IPR006186">
    <property type="entry name" value="Ser/Thr-sp_prot-phosphatase"/>
</dbReference>
<evidence type="ECO:0000313" key="17">
    <source>
        <dbReference type="EMBL" id="KAJ9548268.1"/>
    </source>
</evidence>
<name>A0AA38T0N6_9ASTR</name>
<organism evidence="17 18">
    <name type="scientific">Centaurea solstitialis</name>
    <name type="common">yellow star-thistle</name>
    <dbReference type="NCBI Taxonomy" id="347529"/>
    <lineage>
        <taxon>Eukaryota</taxon>
        <taxon>Viridiplantae</taxon>
        <taxon>Streptophyta</taxon>
        <taxon>Embryophyta</taxon>
        <taxon>Tracheophyta</taxon>
        <taxon>Spermatophyta</taxon>
        <taxon>Magnoliopsida</taxon>
        <taxon>eudicotyledons</taxon>
        <taxon>Gunneridae</taxon>
        <taxon>Pentapetalae</taxon>
        <taxon>asterids</taxon>
        <taxon>campanulids</taxon>
        <taxon>Asterales</taxon>
        <taxon>Asteraceae</taxon>
        <taxon>Carduoideae</taxon>
        <taxon>Cardueae</taxon>
        <taxon>Centaureinae</taxon>
        <taxon>Centaurea</taxon>
    </lineage>
</organism>
<keyword evidence="3" id="KW-0880">Kelch repeat</keyword>
<protein>
    <recommendedName>
        <fullName evidence="13 14">Serine/threonine-protein phosphatase</fullName>
        <ecNumber evidence="13 14">3.1.3.16</ecNumber>
    </recommendedName>
</protein>
<sequence>MDSKSSLHPAPTYFRLETHWDTDDDAPGPRCGHTLTAVAATKARGPRLILFGGATAIEGGASSGNPGIRLAGVTNSVHSYDVQTKKWTRMRPGGEAPSPRAAHAAAAVGTMVVYQGGIGPAGHSTDDLFVLDLTNDKYRWHRVVVQGQGPGPRYGHAMDLVAQRYLVTFSGNDGKKVLSDAWALDTAQKPYAWMKLNIEGDKPSARMYATASARSDGMFLLCGGRDSSGVPLSDAYGLMMHKNGQWEWNLAPGVSPSSRYQHAAVFVGSRLHVTGGSLRGGRVVEGEAAIAVLDTAAGVWLDRRGLVTSAQNSNGKTEDPSLELMHRCRHAASSVGSRIFVYGGLRGDLLLADFVVAENSPLHSDANNPERSTNMTTPRTSNLCPFDPISHDDAPESPSPADLSVDKESTHRMAEANAPNSVWQAAQTNIATPKEMMISNANSQGTNSDGSDRPQDVQLHPRAVVIAREAVGNLGGLTYDTFHNDVSNPAKRFMRQKSPQGLHKKVISTLLKPRNWKPPVNRSFFLDSYEVGELCYAAEQIFMHEPTVLQLEAPIKVFGDLHGQFGDLMRLFDEYGFPSTAGDLTYIDYLFLGDYIRDPENIHIIRGNHEAADINALFGFRLECIERMGEHDGIWAWQRFNQLFNHLPLAALIENKIICMHGGIGRSIHLVEQIERLERPITMDAGSVVLMDLLWSDPTENDSVEGLRPNARGPGLVTFGPDRVTDFCRRNKLQLIIRAHECVMDGFERFAQGQLITLFSATNYCGTANNAGALLVIGRGLVVVPKLIHPLPPPSPRSETTSEPAQEHIWMEELNNQRPPTPIRGRPQPDQDRTSLAYI</sequence>
<dbReference type="PROSITE" id="PS00125">
    <property type="entry name" value="SER_THR_PHOSPHATASE"/>
    <property type="match status" value="1"/>
</dbReference>
<dbReference type="Proteomes" id="UP001172457">
    <property type="component" value="Chromosome 5"/>
</dbReference>
<dbReference type="GO" id="GO:0009742">
    <property type="term" value="P:brassinosteroid mediated signaling pathway"/>
    <property type="evidence" value="ECO:0007669"/>
    <property type="project" value="InterPro"/>
</dbReference>
<dbReference type="FunFam" id="3.60.21.10:FF:000008">
    <property type="entry name" value="Serine/threonine-protein phosphatase"/>
    <property type="match status" value="1"/>
</dbReference>
<keyword evidence="9 13" id="KW-0539">Nucleus</keyword>
<keyword evidence="4 13" id="KW-0479">Metal-binding</keyword>
<feature type="compositionally biased region" description="Polar residues" evidence="15">
    <location>
        <begin position="361"/>
        <end position="383"/>
    </location>
</feature>
<evidence type="ECO:0000256" key="7">
    <source>
        <dbReference type="ARBA" id="ARBA00022912"/>
    </source>
</evidence>
<dbReference type="Pfam" id="PF00149">
    <property type="entry name" value="Metallophos"/>
    <property type="match status" value="1"/>
</dbReference>
<evidence type="ECO:0000256" key="15">
    <source>
        <dbReference type="SAM" id="MobiDB-lite"/>
    </source>
</evidence>